<feature type="region of interest" description="Disordered" evidence="1">
    <location>
        <begin position="488"/>
        <end position="529"/>
    </location>
</feature>
<evidence type="ECO:0000256" key="1">
    <source>
        <dbReference type="SAM" id="MobiDB-lite"/>
    </source>
</evidence>
<protein>
    <submittedName>
        <fullName evidence="3">Uncharacterized protein</fullName>
    </submittedName>
</protein>
<dbReference type="EMBL" id="MU004234">
    <property type="protein sequence ID" value="KAF2670658.1"/>
    <property type="molecule type" value="Genomic_DNA"/>
</dbReference>
<feature type="transmembrane region" description="Helical" evidence="2">
    <location>
        <begin position="45"/>
        <end position="67"/>
    </location>
</feature>
<keyword evidence="4" id="KW-1185">Reference proteome</keyword>
<dbReference type="PANTHER" id="PTHR37577:SF1">
    <property type="entry name" value="INTEGRAL MEMBRANE PROTEIN"/>
    <property type="match status" value="1"/>
</dbReference>
<feature type="transmembrane region" description="Helical" evidence="2">
    <location>
        <begin position="359"/>
        <end position="385"/>
    </location>
</feature>
<keyword evidence="2" id="KW-0812">Transmembrane</keyword>
<name>A0A6A6UHT6_9PEZI</name>
<accession>A0A6A6UHT6</accession>
<gene>
    <name evidence="3" type="ORF">BT63DRAFT_439643</name>
</gene>
<organism evidence="3 4">
    <name type="scientific">Microthyrium microscopicum</name>
    <dbReference type="NCBI Taxonomy" id="703497"/>
    <lineage>
        <taxon>Eukaryota</taxon>
        <taxon>Fungi</taxon>
        <taxon>Dikarya</taxon>
        <taxon>Ascomycota</taxon>
        <taxon>Pezizomycotina</taxon>
        <taxon>Dothideomycetes</taxon>
        <taxon>Dothideomycetes incertae sedis</taxon>
        <taxon>Microthyriales</taxon>
        <taxon>Microthyriaceae</taxon>
        <taxon>Microthyrium</taxon>
    </lineage>
</organism>
<dbReference type="OrthoDB" id="5427664at2759"/>
<dbReference type="AlphaFoldDB" id="A0A6A6UHT6"/>
<feature type="compositionally biased region" description="Low complexity" evidence="1">
    <location>
        <begin position="137"/>
        <end position="147"/>
    </location>
</feature>
<evidence type="ECO:0000313" key="4">
    <source>
        <dbReference type="Proteomes" id="UP000799302"/>
    </source>
</evidence>
<feature type="region of interest" description="Disordered" evidence="1">
    <location>
        <begin position="131"/>
        <end position="157"/>
    </location>
</feature>
<keyword evidence="2" id="KW-0472">Membrane</keyword>
<feature type="transmembrane region" description="Helical" evidence="2">
    <location>
        <begin position="288"/>
        <end position="306"/>
    </location>
</feature>
<sequence>MFFSSNPNVFKTPNKCILDNGTSIYYQSEALDCSCLAPIRADPDFAGAAVITSFLFIGWLTIAVAAVPTGRSLWITWLRTTGPWRLWKWLVEIVQFEPNDPWQRRTSIIGFPARAGKSDEIRRIDHHRDSSITNVNDSESSDSGSESKQPLPSSRRYINLDPEPAYCTFSRRIVLQLCDLQIIMGIATLVSALAQYDRLTFYHAQFAEQFWWVTLDSFWISRIDYSQNTPEMNTWRAHLRRTAIWVSVALSVVVQSIVTYREHSLWDATIPGRCYQADGPGTGFGQNLFWLAGTAIYFVVMTFSMTRKSRAWFDSNINAKIEPSIQTMYRWVVESKSKTTTYKLSSAGTSPLKRYPTLLFLYAKVASYSLAYATWWIFVLFISIWCAGNSAAAVELVVYSIFAGFLTWWILFLKIQNRPLIRGDEDRMTYAQTLSLFLFILCAFQALDVWVGVKRDERRALRHGKRPVDEEHTVAPELAVDFASPEVRDRMDGTMPDNTLSPRTVSPTNAVPGGERDLQEGGDSIKDRS</sequence>
<proteinExistence type="predicted"/>
<keyword evidence="2" id="KW-1133">Transmembrane helix</keyword>
<feature type="compositionally biased region" description="Basic and acidic residues" evidence="1">
    <location>
        <begin position="514"/>
        <end position="529"/>
    </location>
</feature>
<evidence type="ECO:0000313" key="3">
    <source>
        <dbReference type="EMBL" id="KAF2670658.1"/>
    </source>
</evidence>
<reference evidence="3" key="1">
    <citation type="journal article" date="2020" name="Stud. Mycol.">
        <title>101 Dothideomycetes genomes: a test case for predicting lifestyles and emergence of pathogens.</title>
        <authorList>
            <person name="Haridas S."/>
            <person name="Albert R."/>
            <person name="Binder M."/>
            <person name="Bloem J."/>
            <person name="Labutti K."/>
            <person name="Salamov A."/>
            <person name="Andreopoulos B."/>
            <person name="Baker S."/>
            <person name="Barry K."/>
            <person name="Bills G."/>
            <person name="Bluhm B."/>
            <person name="Cannon C."/>
            <person name="Castanera R."/>
            <person name="Culley D."/>
            <person name="Daum C."/>
            <person name="Ezra D."/>
            <person name="Gonzalez J."/>
            <person name="Henrissat B."/>
            <person name="Kuo A."/>
            <person name="Liang C."/>
            <person name="Lipzen A."/>
            <person name="Lutzoni F."/>
            <person name="Magnuson J."/>
            <person name="Mondo S."/>
            <person name="Nolan M."/>
            <person name="Ohm R."/>
            <person name="Pangilinan J."/>
            <person name="Park H.-J."/>
            <person name="Ramirez L."/>
            <person name="Alfaro M."/>
            <person name="Sun H."/>
            <person name="Tritt A."/>
            <person name="Yoshinaga Y."/>
            <person name="Zwiers L.-H."/>
            <person name="Turgeon B."/>
            <person name="Goodwin S."/>
            <person name="Spatafora J."/>
            <person name="Crous P."/>
            <person name="Grigoriev I."/>
        </authorList>
    </citation>
    <scope>NUCLEOTIDE SEQUENCE</scope>
    <source>
        <strain evidence="3">CBS 115976</strain>
    </source>
</reference>
<feature type="transmembrane region" description="Helical" evidence="2">
    <location>
        <begin position="242"/>
        <end position="260"/>
    </location>
</feature>
<evidence type="ECO:0000256" key="2">
    <source>
        <dbReference type="SAM" id="Phobius"/>
    </source>
</evidence>
<dbReference type="Proteomes" id="UP000799302">
    <property type="component" value="Unassembled WGS sequence"/>
</dbReference>
<feature type="transmembrane region" description="Helical" evidence="2">
    <location>
        <begin position="391"/>
        <end position="413"/>
    </location>
</feature>
<feature type="compositionally biased region" description="Polar residues" evidence="1">
    <location>
        <begin position="496"/>
        <end position="509"/>
    </location>
</feature>
<dbReference type="InterPro" id="IPR053018">
    <property type="entry name" value="Elsinochrome_Biosynth-Asso"/>
</dbReference>
<feature type="transmembrane region" description="Helical" evidence="2">
    <location>
        <begin position="434"/>
        <end position="453"/>
    </location>
</feature>
<dbReference type="PANTHER" id="PTHR37577">
    <property type="entry name" value="INTEGRAL MEMBRANE PROTEIN"/>
    <property type="match status" value="1"/>
</dbReference>